<dbReference type="PRINTS" id="PR00039">
    <property type="entry name" value="HTHLYSR"/>
</dbReference>
<dbReference type="RefSeq" id="WP_379876978.1">
    <property type="nucleotide sequence ID" value="NZ_JBHUIP010000012.1"/>
</dbReference>
<dbReference type="InterPro" id="IPR036388">
    <property type="entry name" value="WH-like_DNA-bd_sf"/>
</dbReference>
<dbReference type="InterPro" id="IPR050950">
    <property type="entry name" value="HTH-type_LysR_regulators"/>
</dbReference>
<dbReference type="PANTHER" id="PTHR30419">
    <property type="entry name" value="HTH-TYPE TRANSCRIPTIONAL REGULATOR YBHD"/>
    <property type="match status" value="1"/>
</dbReference>
<comment type="caution">
    <text evidence="6">The sequence shown here is derived from an EMBL/GenBank/DDBJ whole genome shotgun (WGS) entry which is preliminary data.</text>
</comment>
<keyword evidence="7" id="KW-1185">Reference proteome</keyword>
<proteinExistence type="inferred from homology"/>
<dbReference type="Pfam" id="PF03466">
    <property type="entry name" value="LysR_substrate"/>
    <property type="match status" value="1"/>
</dbReference>
<dbReference type="Proteomes" id="UP001597295">
    <property type="component" value="Unassembled WGS sequence"/>
</dbReference>
<organism evidence="6 7">
    <name type="scientific">Lacibacterium aquatile</name>
    <dbReference type="NCBI Taxonomy" id="1168082"/>
    <lineage>
        <taxon>Bacteria</taxon>
        <taxon>Pseudomonadati</taxon>
        <taxon>Pseudomonadota</taxon>
        <taxon>Alphaproteobacteria</taxon>
        <taxon>Rhodospirillales</taxon>
        <taxon>Rhodospirillaceae</taxon>
    </lineage>
</organism>
<dbReference type="Gene3D" id="1.10.10.10">
    <property type="entry name" value="Winged helix-like DNA-binding domain superfamily/Winged helix DNA-binding domain"/>
    <property type="match status" value="1"/>
</dbReference>
<dbReference type="PROSITE" id="PS50931">
    <property type="entry name" value="HTH_LYSR"/>
    <property type="match status" value="1"/>
</dbReference>
<feature type="domain" description="HTH lysR-type" evidence="5">
    <location>
        <begin position="14"/>
        <end position="71"/>
    </location>
</feature>
<evidence type="ECO:0000313" key="6">
    <source>
        <dbReference type="EMBL" id="MFD2263936.1"/>
    </source>
</evidence>
<dbReference type="InterPro" id="IPR036390">
    <property type="entry name" value="WH_DNA-bd_sf"/>
</dbReference>
<evidence type="ECO:0000313" key="7">
    <source>
        <dbReference type="Proteomes" id="UP001597295"/>
    </source>
</evidence>
<name>A0ABW5DTW3_9PROT</name>
<reference evidence="7" key="1">
    <citation type="journal article" date="2019" name="Int. J. Syst. Evol. Microbiol.">
        <title>The Global Catalogue of Microorganisms (GCM) 10K type strain sequencing project: providing services to taxonomists for standard genome sequencing and annotation.</title>
        <authorList>
            <consortium name="The Broad Institute Genomics Platform"/>
            <consortium name="The Broad Institute Genome Sequencing Center for Infectious Disease"/>
            <person name="Wu L."/>
            <person name="Ma J."/>
        </authorList>
    </citation>
    <scope>NUCLEOTIDE SEQUENCE [LARGE SCALE GENOMIC DNA]</scope>
    <source>
        <strain evidence="7">CGMCC 1.19062</strain>
    </source>
</reference>
<dbReference type="InterPro" id="IPR000847">
    <property type="entry name" value="LysR_HTH_N"/>
</dbReference>
<dbReference type="SUPFAM" id="SSF46785">
    <property type="entry name" value="Winged helix' DNA-binding domain"/>
    <property type="match status" value="1"/>
</dbReference>
<dbReference type="Pfam" id="PF00126">
    <property type="entry name" value="HTH_1"/>
    <property type="match status" value="1"/>
</dbReference>
<keyword evidence="2" id="KW-0805">Transcription regulation</keyword>
<evidence type="ECO:0000256" key="3">
    <source>
        <dbReference type="ARBA" id="ARBA00023125"/>
    </source>
</evidence>
<protein>
    <submittedName>
        <fullName evidence="6">LysR family transcriptional regulator</fullName>
    </submittedName>
</protein>
<sequence length="311" mass="34358">MKTLAPDWYLRVRLKLRHLQLFVALDDYRNLNRAAGSLNMSQPAASKLLGELEEMLGIELFERQPRGVEPNWYGEVMIRHARTVLANLGQAGDELMALKTGDGGSASIGTVMAPAVDAVVDAVEAVRRDLPRLHITVQVETSDVLVPRLVDSKLDFVVARIPQDVDPNPFIYEEVSDEEICFVVSDQHPLAEKAGIRLVDLIDRSWVIQPRTSILRRRVDGMFQSAGLPIPAKVTNTPSVFMALATVAKTEAITVMAKTVAQLFAAPGRFRILDFERFSVQPFGLIRLRDKPLSPGAAALFKKVRGTLLPG</sequence>
<evidence type="ECO:0000256" key="2">
    <source>
        <dbReference type="ARBA" id="ARBA00023015"/>
    </source>
</evidence>
<evidence type="ECO:0000256" key="1">
    <source>
        <dbReference type="ARBA" id="ARBA00009437"/>
    </source>
</evidence>
<gene>
    <name evidence="6" type="ORF">ACFSM5_13625</name>
</gene>
<dbReference type="InterPro" id="IPR005119">
    <property type="entry name" value="LysR_subst-bd"/>
</dbReference>
<keyword evidence="3" id="KW-0238">DNA-binding</keyword>
<dbReference type="Gene3D" id="3.40.190.290">
    <property type="match status" value="1"/>
</dbReference>
<accession>A0ABW5DTW3</accession>
<evidence type="ECO:0000259" key="5">
    <source>
        <dbReference type="PROSITE" id="PS50931"/>
    </source>
</evidence>
<dbReference type="PANTHER" id="PTHR30419:SF8">
    <property type="entry name" value="NITROGEN ASSIMILATION TRANSCRIPTIONAL ACTIVATOR-RELATED"/>
    <property type="match status" value="1"/>
</dbReference>
<keyword evidence="4" id="KW-0804">Transcription</keyword>
<dbReference type="SUPFAM" id="SSF53850">
    <property type="entry name" value="Periplasmic binding protein-like II"/>
    <property type="match status" value="1"/>
</dbReference>
<comment type="similarity">
    <text evidence="1">Belongs to the LysR transcriptional regulatory family.</text>
</comment>
<dbReference type="EMBL" id="JBHUIP010000012">
    <property type="protein sequence ID" value="MFD2263936.1"/>
    <property type="molecule type" value="Genomic_DNA"/>
</dbReference>
<evidence type="ECO:0000256" key="4">
    <source>
        <dbReference type="ARBA" id="ARBA00023163"/>
    </source>
</evidence>